<dbReference type="Gene3D" id="1.25.10.10">
    <property type="entry name" value="Leucine-rich Repeat Variant"/>
    <property type="match status" value="2"/>
</dbReference>
<dbReference type="InParanoid" id="G4ZD51"/>
<proteinExistence type="predicted"/>
<dbReference type="InterPro" id="IPR016024">
    <property type="entry name" value="ARM-type_fold"/>
</dbReference>
<sequence length="341" mass="36692">MGVLDLVAEVSAGRETEVALRCLLRASINDEQRALMYKINGVQRLITLLKGDLSYFAQLYVLQCLKWSMVADSMLTTPEFEEIRKSVREASKSELALVVADLKTGSDQEKEKAVALCGCIATRGDTDSLFEVGVVQPLVTLLRGNDEQKLWAAEALGNLTTGSDAIRAQIMQGEAIPSLVALVLVGTEDQKHRAAYALGNLALSKDANELIVRRGVIGPLVGLVHTGSIEQRDSAACALMTIANTNDALRADIERDGDVSLFVALLRAGSDEEKNYAACKLRDLAVKDVARVQIVRGGGIALLVVLVESGTKEQKQSADPGRILPTISMRVGLNLVRPQGQ</sequence>
<dbReference type="SMR" id="G4ZD51"/>
<dbReference type="InterPro" id="IPR011989">
    <property type="entry name" value="ARM-like"/>
</dbReference>
<dbReference type="PANTHER" id="PTHR23315:SF7">
    <property type="entry name" value="U-BOX DOMAIN-CONTAINING PROTEIN 4"/>
    <property type="match status" value="1"/>
</dbReference>
<dbReference type="EMBL" id="JH159154">
    <property type="protein sequence ID" value="EGZ16459.1"/>
    <property type="molecule type" value="Genomic_DNA"/>
</dbReference>
<reference evidence="1 2" key="1">
    <citation type="journal article" date="2006" name="Science">
        <title>Phytophthora genome sequences uncover evolutionary origins and mechanisms of pathogenesis.</title>
        <authorList>
            <person name="Tyler B.M."/>
            <person name="Tripathy S."/>
            <person name="Zhang X."/>
            <person name="Dehal P."/>
            <person name="Jiang R.H."/>
            <person name="Aerts A."/>
            <person name="Arredondo F.D."/>
            <person name="Baxter L."/>
            <person name="Bensasson D."/>
            <person name="Beynon J.L."/>
            <person name="Chapman J."/>
            <person name="Damasceno C.M."/>
            <person name="Dorrance A.E."/>
            <person name="Dou D."/>
            <person name="Dickerman A.W."/>
            <person name="Dubchak I.L."/>
            <person name="Garbelotto M."/>
            <person name="Gijzen M."/>
            <person name="Gordon S.G."/>
            <person name="Govers F."/>
            <person name="Grunwald N.J."/>
            <person name="Huang W."/>
            <person name="Ivors K.L."/>
            <person name="Jones R.W."/>
            <person name="Kamoun S."/>
            <person name="Krampis K."/>
            <person name="Lamour K.H."/>
            <person name="Lee M.K."/>
            <person name="McDonald W.H."/>
            <person name="Medina M."/>
            <person name="Meijer H.J."/>
            <person name="Nordberg E.K."/>
            <person name="Maclean D.J."/>
            <person name="Ospina-Giraldo M.D."/>
            <person name="Morris P.F."/>
            <person name="Phuntumart V."/>
            <person name="Putnam N.H."/>
            <person name="Rash S."/>
            <person name="Rose J.K."/>
            <person name="Sakihama Y."/>
            <person name="Salamov A.A."/>
            <person name="Savidor A."/>
            <person name="Scheuring C.F."/>
            <person name="Smith B.M."/>
            <person name="Sobral B.W."/>
            <person name="Terry A."/>
            <person name="Torto-Alalibo T.A."/>
            <person name="Win J."/>
            <person name="Xu Z."/>
            <person name="Zhang H."/>
            <person name="Grigoriev I.V."/>
            <person name="Rokhsar D.S."/>
            <person name="Boore J.L."/>
        </authorList>
    </citation>
    <scope>NUCLEOTIDE SEQUENCE [LARGE SCALE GENOMIC DNA]</scope>
    <source>
        <strain evidence="1 2">P6497</strain>
    </source>
</reference>
<dbReference type="GeneID" id="20657696"/>
<protein>
    <recommendedName>
        <fullName evidence="3">Vacuolar protein 8</fullName>
    </recommendedName>
</protein>
<dbReference type="RefSeq" id="XP_009525517.1">
    <property type="nucleotide sequence ID" value="XM_009527222.1"/>
</dbReference>
<dbReference type="OMA" id="CACIAAK"/>
<dbReference type="SUPFAM" id="SSF48371">
    <property type="entry name" value="ARM repeat"/>
    <property type="match status" value="1"/>
</dbReference>
<dbReference type="InterPro" id="IPR000225">
    <property type="entry name" value="Armadillo"/>
</dbReference>
<keyword evidence="2" id="KW-1185">Reference proteome</keyword>
<evidence type="ECO:0000313" key="2">
    <source>
        <dbReference type="Proteomes" id="UP000002640"/>
    </source>
</evidence>
<dbReference type="AlphaFoldDB" id="G4ZD51"/>
<organism evidence="1 2">
    <name type="scientific">Phytophthora sojae (strain P6497)</name>
    <name type="common">Soybean stem and root rot agent</name>
    <name type="synonym">Phytophthora megasperma f. sp. glycines</name>
    <dbReference type="NCBI Taxonomy" id="1094619"/>
    <lineage>
        <taxon>Eukaryota</taxon>
        <taxon>Sar</taxon>
        <taxon>Stramenopiles</taxon>
        <taxon>Oomycota</taxon>
        <taxon>Peronosporomycetes</taxon>
        <taxon>Peronosporales</taxon>
        <taxon>Peronosporaceae</taxon>
        <taxon>Phytophthora</taxon>
    </lineage>
</organism>
<dbReference type="KEGG" id="psoj:PHYSODRAFT_499446"/>
<dbReference type="Proteomes" id="UP000002640">
    <property type="component" value="Unassembled WGS sequence"/>
</dbReference>
<dbReference type="PANTHER" id="PTHR23315">
    <property type="entry name" value="U BOX DOMAIN-CONTAINING"/>
    <property type="match status" value="1"/>
</dbReference>
<name>G4ZD51_PHYSP</name>
<dbReference type="SMART" id="SM00185">
    <property type="entry name" value="ARM"/>
    <property type="match status" value="4"/>
</dbReference>
<gene>
    <name evidence="1" type="ORF">PHYSODRAFT_499446</name>
</gene>
<accession>G4ZD51</accession>
<evidence type="ECO:0000313" key="1">
    <source>
        <dbReference type="EMBL" id="EGZ16459.1"/>
    </source>
</evidence>
<evidence type="ECO:0008006" key="3">
    <source>
        <dbReference type="Google" id="ProtNLM"/>
    </source>
</evidence>